<reference evidence="1 2" key="1">
    <citation type="submission" date="2015-11" db="EMBL/GenBank/DDBJ databases">
        <title>Draft genome sequence of Agrobacterium sp. R89-1.</title>
        <authorList>
            <person name="Zahradnik J."/>
            <person name="Kyslikova E."/>
            <person name="Palyzova A."/>
            <person name="Kyslik P."/>
        </authorList>
    </citation>
    <scope>NUCLEOTIDE SEQUENCE [LARGE SCALE GENOMIC DNA]</scope>
    <source>
        <strain evidence="1 2">R89-1</strain>
    </source>
</reference>
<organism evidence="1 2">
    <name type="scientific">Agrobacterium bohemicum</name>
    <dbReference type="NCBI Taxonomy" id="2052828"/>
    <lineage>
        <taxon>Bacteria</taxon>
        <taxon>Pseudomonadati</taxon>
        <taxon>Pseudomonadota</taxon>
        <taxon>Alphaproteobacteria</taxon>
        <taxon>Hyphomicrobiales</taxon>
        <taxon>Rhizobiaceae</taxon>
        <taxon>Rhizobium/Agrobacterium group</taxon>
        <taxon>Agrobacterium</taxon>
    </lineage>
</organism>
<evidence type="ECO:0000313" key="1">
    <source>
        <dbReference type="EMBL" id="KXG86621.1"/>
    </source>
</evidence>
<name>A0A135P5B4_9HYPH</name>
<dbReference type="EMBL" id="LNUW01000015">
    <property type="protein sequence ID" value="KXG86621.1"/>
    <property type="molecule type" value="Genomic_DNA"/>
</dbReference>
<evidence type="ECO:0008006" key="3">
    <source>
        <dbReference type="Google" id="ProtNLM"/>
    </source>
</evidence>
<dbReference type="STRING" id="2052828.ATO67_00935"/>
<evidence type="ECO:0000313" key="2">
    <source>
        <dbReference type="Proteomes" id="UP000070498"/>
    </source>
</evidence>
<accession>A0A135P5B4</accession>
<gene>
    <name evidence="1" type="ORF">ATO67_00935</name>
</gene>
<dbReference type="AlphaFoldDB" id="A0A135P5B4"/>
<comment type="caution">
    <text evidence="1">The sequence shown here is derived from an EMBL/GenBank/DDBJ whole genome shotgun (WGS) entry which is preliminary data.</text>
</comment>
<proteinExistence type="predicted"/>
<keyword evidence="2" id="KW-1185">Reference proteome</keyword>
<dbReference type="Proteomes" id="UP000070498">
    <property type="component" value="Unassembled WGS sequence"/>
</dbReference>
<protein>
    <recommendedName>
        <fullName evidence="3">DUF2946 domain-containing protein</fullName>
    </recommendedName>
</protein>
<sequence>MRASINSRSADLAYFTRIFCAVLMLSLGFAHKPVAAMAAPVSLLDEAYRLPDGSFAEICEGHAGVQIIHENGKTTDHSGKTSLFCEACLLAASILLPTPDTTSWARAHFAWLVNRPPLYLASALDFDHQRPKARAPPIFN</sequence>